<keyword evidence="2" id="KW-0560">Oxidoreductase</keyword>
<accession>A0A6G0HH02</accession>
<gene>
    <name evidence="3" type="ORF">D5F01_LYC23363</name>
</gene>
<name>A0A6G0HH02_LARCR</name>
<dbReference type="PANTHER" id="PTHR23382">
    <property type="entry name" value="MALATE DEHYDROGENASE"/>
    <property type="match status" value="1"/>
</dbReference>
<dbReference type="Gene3D" id="3.40.50.720">
    <property type="entry name" value="NAD(P)-binding Rossmann-like Domain"/>
    <property type="match status" value="1"/>
</dbReference>
<reference evidence="3 4" key="1">
    <citation type="submission" date="2019-07" db="EMBL/GenBank/DDBJ databases">
        <title>Chromosome genome assembly for large yellow croaker.</title>
        <authorList>
            <person name="Xiao S."/>
        </authorList>
    </citation>
    <scope>NUCLEOTIDE SEQUENCE [LARGE SCALE GENOMIC DNA]</scope>
    <source>
        <strain evidence="3">JMULYC20181020</strain>
        <tissue evidence="3">Muscle</tissue>
    </source>
</reference>
<evidence type="ECO:0000313" key="4">
    <source>
        <dbReference type="Proteomes" id="UP000424527"/>
    </source>
</evidence>
<dbReference type="AlphaFoldDB" id="A0A6G0HH02"/>
<dbReference type="GO" id="GO:0006108">
    <property type="term" value="P:malate metabolic process"/>
    <property type="evidence" value="ECO:0007669"/>
    <property type="project" value="InterPro"/>
</dbReference>
<comment type="caution">
    <text evidence="3">The sequence shown here is derived from an EMBL/GenBank/DDBJ whole genome shotgun (WGS) entry which is preliminary data.</text>
</comment>
<dbReference type="SUPFAM" id="SSF51735">
    <property type="entry name" value="NAD(P)-binding Rossmann-fold domains"/>
    <property type="match status" value="1"/>
</dbReference>
<dbReference type="GO" id="GO:0016615">
    <property type="term" value="F:malate dehydrogenase activity"/>
    <property type="evidence" value="ECO:0007669"/>
    <property type="project" value="InterPro"/>
</dbReference>
<protein>
    <submittedName>
        <fullName evidence="3">Uncharacterized protein</fullName>
    </submittedName>
</protein>
<sequence length="152" mass="17100">MEGMAGDHLQTKWLETRAVPFGLERTGGPRRERDAHRGLQAYYSVTSDMPTEMMLSVAAENLQTKMSLVAEEQHRLSLIKPVHSMDHQVSLHLLDLEASEEELQGVKMEAEDLALHLLYQVTIHTDLEQAFQGADVILLLDECWSDDGDTEG</sequence>
<keyword evidence="4" id="KW-1185">Reference proteome</keyword>
<evidence type="ECO:0000313" key="3">
    <source>
        <dbReference type="EMBL" id="KAE8278460.1"/>
    </source>
</evidence>
<evidence type="ECO:0000256" key="1">
    <source>
        <dbReference type="ARBA" id="ARBA00009613"/>
    </source>
</evidence>
<comment type="similarity">
    <text evidence="1">Belongs to the LDH/MDH superfamily. MDH type 2 family.</text>
</comment>
<dbReference type="InterPro" id="IPR010945">
    <property type="entry name" value="Malate_DH_type2"/>
</dbReference>
<proteinExistence type="inferred from homology"/>
<dbReference type="EMBL" id="REGW02000024">
    <property type="protein sequence ID" value="KAE8278460.1"/>
    <property type="molecule type" value="Genomic_DNA"/>
</dbReference>
<organism evidence="3 4">
    <name type="scientific">Larimichthys crocea</name>
    <name type="common">Large yellow croaker</name>
    <name type="synonym">Pseudosciaena crocea</name>
    <dbReference type="NCBI Taxonomy" id="215358"/>
    <lineage>
        <taxon>Eukaryota</taxon>
        <taxon>Metazoa</taxon>
        <taxon>Chordata</taxon>
        <taxon>Craniata</taxon>
        <taxon>Vertebrata</taxon>
        <taxon>Euteleostomi</taxon>
        <taxon>Actinopterygii</taxon>
        <taxon>Neopterygii</taxon>
        <taxon>Teleostei</taxon>
        <taxon>Neoteleostei</taxon>
        <taxon>Acanthomorphata</taxon>
        <taxon>Eupercaria</taxon>
        <taxon>Sciaenidae</taxon>
        <taxon>Larimichthys</taxon>
    </lineage>
</organism>
<dbReference type="InterPro" id="IPR036291">
    <property type="entry name" value="NAD(P)-bd_dom_sf"/>
</dbReference>
<evidence type="ECO:0000256" key="2">
    <source>
        <dbReference type="ARBA" id="ARBA00023002"/>
    </source>
</evidence>
<dbReference type="Proteomes" id="UP000424527">
    <property type="component" value="Unassembled WGS sequence"/>
</dbReference>